<comment type="caution">
    <text evidence="2">The sequence shown here is derived from an EMBL/GenBank/DDBJ whole genome shotgun (WGS) entry which is preliminary data.</text>
</comment>
<sequence>MRGPQDSTPPQPPPPKPKTPLTMHDGTCYGPDQFGPHAAIQPDAVEVLSLWLCRGNNPKYVDAGKPETFLGLYSNEKAPYFFQIYWKDGCELKNGAERVDVKNPLNEPGRADRCPLILRDNFYRCTNNGGAGGTIQAGCLVYGFKAGPP</sequence>
<organism evidence="2 3">
    <name type="scientific">Apiospora marii</name>
    <dbReference type="NCBI Taxonomy" id="335849"/>
    <lineage>
        <taxon>Eukaryota</taxon>
        <taxon>Fungi</taxon>
        <taxon>Dikarya</taxon>
        <taxon>Ascomycota</taxon>
        <taxon>Pezizomycotina</taxon>
        <taxon>Sordariomycetes</taxon>
        <taxon>Xylariomycetidae</taxon>
        <taxon>Amphisphaeriales</taxon>
        <taxon>Apiosporaceae</taxon>
        <taxon>Apiospora</taxon>
    </lineage>
</organism>
<keyword evidence="3" id="KW-1185">Reference proteome</keyword>
<gene>
    <name evidence="2" type="ORF">PG991_005381</name>
</gene>
<name>A0ABR1S923_9PEZI</name>
<evidence type="ECO:0000256" key="1">
    <source>
        <dbReference type="SAM" id="MobiDB-lite"/>
    </source>
</evidence>
<proteinExistence type="predicted"/>
<dbReference type="EMBL" id="JAQQWI010000007">
    <property type="protein sequence ID" value="KAK8028325.1"/>
    <property type="molecule type" value="Genomic_DNA"/>
</dbReference>
<feature type="compositionally biased region" description="Pro residues" evidence="1">
    <location>
        <begin position="7"/>
        <end position="18"/>
    </location>
</feature>
<evidence type="ECO:0000313" key="2">
    <source>
        <dbReference type="EMBL" id="KAK8028325.1"/>
    </source>
</evidence>
<accession>A0ABR1S923</accession>
<dbReference type="Proteomes" id="UP001396898">
    <property type="component" value="Unassembled WGS sequence"/>
</dbReference>
<evidence type="ECO:0000313" key="3">
    <source>
        <dbReference type="Proteomes" id="UP001396898"/>
    </source>
</evidence>
<reference evidence="2 3" key="1">
    <citation type="submission" date="2023-01" db="EMBL/GenBank/DDBJ databases">
        <title>Analysis of 21 Apiospora genomes using comparative genomics revels a genus with tremendous synthesis potential of carbohydrate active enzymes and secondary metabolites.</title>
        <authorList>
            <person name="Sorensen T."/>
        </authorList>
    </citation>
    <scope>NUCLEOTIDE SEQUENCE [LARGE SCALE GENOMIC DNA]</scope>
    <source>
        <strain evidence="2 3">CBS 20057</strain>
    </source>
</reference>
<feature type="region of interest" description="Disordered" evidence="1">
    <location>
        <begin position="1"/>
        <end position="27"/>
    </location>
</feature>
<protein>
    <submittedName>
        <fullName evidence="2">Uncharacterized protein</fullName>
    </submittedName>
</protein>